<keyword evidence="11" id="KW-0482">Metalloprotease</keyword>
<evidence type="ECO:0000313" key="16">
    <source>
        <dbReference type="Proteomes" id="UP000000771"/>
    </source>
</evidence>
<keyword evidence="8" id="KW-0378">Hydrolase</keyword>
<feature type="transmembrane region" description="Helical" evidence="13">
    <location>
        <begin position="7"/>
        <end position="24"/>
    </location>
</feature>
<dbReference type="InterPro" id="IPR008915">
    <property type="entry name" value="Peptidase_M50"/>
</dbReference>
<evidence type="ECO:0000256" key="9">
    <source>
        <dbReference type="ARBA" id="ARBA00022833"/>
    </source>
</evidence>
<evidence type="ECO:0000256" key="7">
    <source>
        <dbReference type="ARBA" id="ARBA00022723"/>
    </source>
</evidence>
<dbReference type="PANTHER" id="PTHR35864:SF1">
    <property type="entry name" value="ZINC METALLOPROTEASE YWHC-RELATED"/>
    <property type="match status" value="1"/>
</dbReference>
<keyword evidence="6 13" id="KW-0812">Transmembrane</keyword>
<evidence type="ECO:0000256" key="2">
    <source>
        <dbReference type="ARBA" id="ARBA00004651"/>
    </source>
</evidence>
<dbReference type="AlphaFoldDB" id="C7LZA7"/>
<evidence type="ECO:0000256" key="13">
    <source>
        <dbReference type="SAM" id="Phobius"/>
    </source>
</evidence>
<keyword evidence="16" id="KW-1185">Reference proteome</keyword>
<proteinExistence type="inferred from homology"/>
<feature type="transmembrane region" description="Helical" evidence="13">
    <location>
        <begin position="115"/>
        <end position="141"/>
    </location>
</feature>
<dbReference type="STRING" id="525909.Afer_1132"/>
<dbReference type="GO" id="GO:0005886">
    <property type="term" value="C:plasma membrane"/>
    <property type="evidence" value="ECO:0007669"/>
    <property type="project" value="UniProtKB-SubCell"/>
</dbReference>
<feature type="transmembrane region" description="Helical" evidence="13">
    <location>
        <begin position="30"/>
        <end position="55"/>
    </location>
</feature>
<comment type="similarity">
    <text evidence="3">Belongs to the peptidase M50B family.</text>
</comment>
<dbReference type="GO" id="GO:0008237">
    <property type="term" value="F:metallopeptidase activity"/>
    <property type="evidence" value="ECO:0007669"/>
    <property type="project" value="UniProtKB-KW"/>
</dbReference>
<evidence type="ECO:0000256" key="4">
    <source>
        <dbReference type="ARBA" id="ARBA00022475"/>
    </source>
</evidence>
<comment type="subcellular location">
    <subcellularLocation>
        <location evidence="2">Cell membrane</location>
        <topology evidence="2">Multi-pass membrane protein</topology>
    </subcellularLocation>
</comment>
<keyword evidence="7" id="KW-0479">Metal-binding</keyword>
<evidence type="ECO:0000256" key="6">
    <source>
        <dbReference type="ARBA" id="ARBA00022692"/>
    </source>
</evidence>
<keyword evidence="5" id="KW-0645">Protease</keyword>
<dbReference type="GO" id="GO:0046872">
    <property type="term" value="F:metal ion binding"/>
    <property type="evidence" value="ECO:0007669"/>
    <property type="project" value="UniProtKB-KW"/>
</dbReference>
<dbReference type="KEGG" id="afo:Afer_1132"/>
<accession>C7LZA7</accession>
<feature type="domain" description="Peptidase M50" evidence="14">
    <location>
        <begin position="33"/>
        <end position="197"/>
    </location>
</feature>
<comment type="cofactor">
    <cofactor evidence="1">
        <name>Zn(2+)</name>
        <dbReference type="ChEBI" id="CHEBI:29105"/>
    </cofactor>
</comment>
<feature type="transmembrane region" description="Helical" evidence="13">
    <location>
        <begin position="76"/>
        <end position="95"/>
    </location>
</feature>
<dbReference type="RefSeq" id="WP_015798551.1">
    <property type="nucleotide sequence ID" value="NC_013124.1"/>
</dbReference>
<evidence type="ECO:0000256" key="3">
    <source>
        <dbReference type="ARBA" id="ARBA00007931"/>
    </source>
</evidence>
<evidence type="ECO:0000259" key="14">
    <source>
        <dbReference type="Pfam" id="PF02163"/>
    </source>
</evidence>
<evidence type="ECO:0000313" key="15">
    <source>
        <dbReference type="EMBL" id="ACU54065.1"/>
    </source>
</evidence>
<evidence type="ECO:0000256" key="8">
    <source>
        <dbReference type="ARBA" id="ARBA00022801"/>
    </source>
</evidence>
<name>C7LZA7_ACIFD</name>
<gene>
    <name evidence="15" type="ordered locus">Afer_1132</name>
</gene>
<organism evidence="15 16">
    <name type="scientific">Acidimicrobium ferrooxidans (strain DSM 10331 / JCM 15462 / NBRC 103882 / ICP)</name>
    <dbReference type="NCBI Taxonomy" id="525909"/>
    <lineage>
        <taxon>Bacteria</taxon>
        <taxon>Bacillati</taxon>
        <taxon>Actinomycetota</taxon>
        <taxon>Acidimicrobiia</taxon>
        <taxon>Acidimicrobiales</taxon>
        <taxon>Acidimicrobiaceae</taxon>
        <taxon>Acidimicrobium</taxon>
    </lineage>
</organism>
<dbReference type="OrthoDB" id="9800627at2"/>
<evidence type="ECO:0000256" key="11">
    <source>
        <dbReference type="ARBA" id="ARBA00023049"/>
    </source>
</evidence>
<keyword evidence="4" id="KW-1003">Cell membrane</keyword>
<keyword evidence="9" id="KW-0862">Zinc</keyword>
<keyword evidence="12 13" id="KW-0472">Membrane</keyword>
<dbReference type="Pfam" id="PF02163">
    <property type="entry name" value="Peptidase_M50"/>
    <property type="match status" value="1"/>
</dbReference>
<evidence type="ECO:0000256" key="10">
    <source>
        <dbReference type="ARBA" id="ARBA00022989"/>
    </source>
</evidence>
<dbReference type="Proteomes" id="UP000000771">
    <property type="component" value="Chromosome"/>
</dbReference>
<keyword evidence="10 13" id="KW-1133">Transmembrane helix</keyword>
<evidence type="ECO:0000256" key="5">
    <source>
        <dbReference type="ARBA" id="ARBA00022670"/>
    </source>
</evidence>
<evidence type="ECO:0000256" key="12">
    <source>
        <dbReference type="ARBA" id="ARBA00023136"/>
    </source>
</evidence>
<feature type="transmembrane region" description="Helical" evidence="13">
    <location>
        <begin position="199"/>
        <end position="220"/>
    </location>
</feature>
<evidence type="ECO:0000256" key="1">
    <source>
        <dbReference type="ARBA" id="ARBA00001947"/>
    </source>
</evidence>
<sequence length="246" mass="26186">MTRERWLLAVVGAALVGLALWRGVINLTSLLYLAVLIPSVVLHELSHGWAALALGDDTAKRSGRLSWNPLRHLDPVGSVLVPVILIIAGLPPIGWAKPVPIDVRRLRHPRNGALIVGLVGPATNLVLAVALGIVAHAVIAHDIQTASAAQASSIGSSLVDQLLVEAGLVNLLLGVFNLIPLPPLDGGSILERVLPASAWYGFLRFRMGLLAVVVLVAVLFPSVLQLVFSPFEHWWISAFLTFSAPT</sequence>
<dbReference type="InterPro" id="IPR044537">
    <property type="entry name" value="Rip2-like"/>
</dbReference>
<dbReference type="InterPro" id="IPR052348">
    <property type="entry name" value="Metallopeptidase_M50B"/>
</dbReference>
<dbReference type="eggNOG" id="COG1994">
    <property type="taxonomic scope" value="Bacteria"/>
</dbReference>
<dbReference type="GO" id="GO:0006508">
    <property type="term" value="P:proteolysis"/>
    <property type="evidence" value="ECO:0007669"/>
    <property type="project" value="UniProtKB-KW"/>
</dbReference>
<dbReference type="PANTHER" id="PTHR35864">
    <property type="entry name" value="ZINC METALLOPROTEASE MJ0611-RELATED"/>
    <property type="match status" value="1"/>
</dbReference>
<protein>
    <submittedName>
        <fullName evidence="15">Peptidase M50</fullName>
    </submittedName>
</protein>
<dbReference type="HOGENOM" id="CLU_086979_0_0_11"/>
<dbReference type="EMBL" id="CP001631">
    <property type="protein sequence ID" value="ACU54065.1"/>
    <property type="molecule type" value="Genomic_DNA"/>
</dbReference>
<reference evidence="15 16" key="1">
    <citation type="journal article" date="2009" name="Stand. Genomic Sci.">
        <title>Complete genome sequence of Acidimicrobium ferrooxidans type strain (ICP).</title>
        <authorList>
            <person name="Clum A."/>
            <person name="Nolan M."/>
            <person name="Lang E."/>
            <person name="Glavina Del Rio T."/>
            <person name="Tice H."/>
            <person name="Copeland A."/>
            <person name="Cheng J.F."/>
            <person name="Lucas S."/>
            <person name="Chen F."/>
            <person name="Bruce D."/>
            <person name="Goodwin L."/>
            <person name="Pitluck S."/>
            <person name="Ivanova N."/>
            <person name="Mavrommatis K."/>
            <person name="Mikhailova N."/>
            <person name="Pati A."/>
            <person name="Chen A."/>
            <person name="Palaniappan K."/>
            <person name="Goker M."/>
            <person name="Spring S."/>
            <person name="Land M."/>
            <person name="Hauser L."/>
            <person name="Chang Y.J."/>
            <person name="Jeffries C.C."/>
            <person name="Chain P."/>
            <person name="Bristow J."/>
            <person name="Eisen J.A."/>
            <person name="Markowitz V."/>
            <person name="Hugenholtz P."/>
            <person name="Kyrpides N.C."/>
            <person name="Klenk H.P."/>
            <person name="Lapidus A."/>
        </authorList>
    </citation>
    <scope>NUCLEOTIDE SEQUENCE [LARGE SCALE GENOMIC DNA]</scope>
    <source>
        <strain evidence="16">DSM 10331 / JCM 15462 / NBRC 103882 / ICP</strain>
    </source>
</reference>
<dbReference type="CDD" id="cd06158">
    <property type="entry name" value="S2P-M50_like_1"/>
    <property type="match status" value="1"/>
</dbReference>